<keyword evidence="4" id="KW-1185">Reference proteome</keyword>
<protein>
    <submittedName>
        <fullName evidence="3">Cysteine methyltransferase</fullName>
    </submittedName>
</protein>
<dbReference type="AlphaFoldDB" id="A0A2S7SQ50"/>
<evidence type="ECO:0000313" key="3">
    <source>
        <dbReference type="EMBL" id="PQJ09029.1"/>
    </source>
</evidence>
<dbReference type="CDD" id="cd06445">
    <property type="entry name" value="ATase"/>
    <property type="match status" value="1"/>
</dbReference>
<dbReference type="InterPro" id="IPR036388">
    <property type="entry name" value="WH-like_DNA-bd_sf"/>
</dbReference>
<sequence length="116" mass="12985">MKTLIKDKENIYEVIFEVVRLIPKGRVTNYGAVAAAIGAATGARMVGYAMNHAHGMKPKVPAHRVVNSKGLLTGKHHFSPPEKMQELLEKEGVKVKDDQVQDFEKVFWDPMKELSI</sequence>
<keyword evidence="1" id="KW-0227">DNA damage</keyword>
<dbReference type="OrthoDB" id="9132167at2"/>
<proteinExistence type="predicted"/>
<name>A0A2S7SQ50_9BACT</name>
<evidence type="ECO:0000313" key="4">
    <source>
        <dbReference type="Proteomes" id="UP000239872"/>
    </source>
</evidence>
<keyword evidence="3" id="KW-0808">Transferase</keyword>
<keyword evidence="3" id="KW-0489">Methyltransferase</keyword>
<dbReference type="SUPFAM" id="SSF46767">
    <property type="entry name" value="Methylated DNA-protein cysteine methyltransferase, C-terminal domain"/>
    <property type="match status" value="1"/>
</dbReference>
<dbReference type="GO" id="GO:0032259">
    <property type="term" value="P:methylation"/>
    <property type="evidence" value="ECO:0007669"/>
    <property type="project" value="UniProtKB-KW"/>
</dbReference>
<dbReference type="GO" id="GO:0006281">
    <property type="term" value="P:DNA repair"/>
    <property type="evidence" value="ECO:0007669"/>
    <property type="project" value="InterPro"/>
</dbReference>
<gene>
    <name evidence="3" type="ORF">CJD36_020845</name>
</gene>
<comment type="caution">
    <text evidence="3">The sequence shown here is derived from an EMBL/GenBank/DDBJ whole genome shotgun (WGS) entry which is preliminary data.</text>
</comment>
<dbReference type="PANTHER" id="PTHR42942">
    <property type="entry name" value="6-O-METHYLGUANINE DNA METHYLTRANSFERASE"/>
    <property type="match status" value="1"/>
</dbReference>
<feature type="domain" description="Methylated-DNA-[protein]-cysteine S-methyltransferase DNA binding" evidence="2">
    <location>
        <begin position="12"/>
        <end position="93"/>
    </location>
</feature>
<dbReference type="PANTHER" id="PTHR42942:SF1">
    <property type="entry name" value="ALKYLTRANSFERASE-LIKE PROTEIN 1"/>
    <property type="match status" value="1"/>
</dbReference>
<dbReference type="Gene3D" id="1.10.10.10">
    <property type="entry name" value="Winged helix-like DNA-binding domain superfamily/Winged helix DNA-binding domain"/>
    <property type="match status" value="1"/>
</dbReference>
<dbReference type="EMBL" id="PPSL01000008">
    <property type="protein sequence ID" value="PQJ09029.1"/>
    <property type="molecule type" value="Genomic_DNA"/>
</dbReference>
<dbReference type="InterPro" id="IPR036217">
    <property type="entry name" value="MethylDNA_cys_MeTrfase_DNAb"/>
</dbReference>
<dbReference type="GO" id="GO:0008168">
    <property type="term" value="F:methyltransferase activity"/>
    <property type="evidence" value="ECO:0007669"/>
    <property type="project" value="UniProtKB-KW"/>
</dbReference>
<dbReference type="Pfam" id="PF01035">
    <property type="entry name" value="DNA_binding_1"/>
    <property type="match status" value="1"/>
</dbReference>
<accession>A0A2S7SQ50</accession>
<evidence type="ECO:0000256" key="1">
    <source>
        <dbReference type="ARBA" id="ARBA00022763"/>
    </source>
</evidence>
<dbReference type="Proteomes" id="UP000239872">
    <property type="component" value="Unassembled WGS sequence"/>
</dbReference>
<evidence type="ECO:0000259" key="2">
    <source>
        <dbReference type="Pfam" id="PF01035"/>
    </source>
</evidence>
<reference evidence="3 4" key="1">
    <citation type="submission" date="2018-01" db="EMBL/GenBank/DDBJ databases">
        <title>A novel member of the phylum Bacteroidetes isolated from glacier ice.</title>
        <authorList>
            <person name="Liu Q."/>
            <person name="Xin Y.-H."/>
        </authorList>
    </citation>
    <scope>NUCLEOTIDE SEQUENCE [LARGE SCALE GENOMIC DNA]</scope>
    <source>
        <strain evidence="3 4">RB1R16</strain>
    </source>
</reference>
<dbReference type="InterPro" id="IPR052520">
    <property type="entry name" value="ATL_DNA_repair"/>
</dbReference>
<dbReference type="RefSeq" id="WP_105041150.1">
    <property type="nucleotide sequence ID" value="NZ_PPSL01000008.1"/>
</dbReference>
<dbReference type="InterPro" id="IPR014048">
    <property type="entry name" value="MethylDNA_cys_MeTrfase_DNA-bd"/>
</dbReference>
<organism evidence="3 4">
    <name type="scientific">Flavipsychrobacter stenotrophus</name>
    <dbReference type="NCBI Taxonomy" id="2077091"/>
    <lineage>
        <taxon>Bacteria</taxon>
        <taxon>Pseudomonadati</taxon>
        <taxon>Bacteroidota</taxon>
        <taxon>Chitinophagia</taxon>
        <taxon>Chitinophagales</taxon>
        <taxon>Chitinophagaceae</taxon>
        <taxon>Flavipsychrobacter</taxon>
    </lineage>
</organism>